<keyword evidence="9" id="KW-0997">Cell inner membrane</keyword>
<dbReference type="AlphaFoldDB" id="A0A366E580"/>
<evidence type="ECO:0000256" key="9">
    <source>
        <dbReference type="RuleBase" id="RU365041"/>
    </source>
</evidence>
<evidence type="ECO:0000256" key="6">
    <source>
        <dbReference type="ARBA" id="ARBA00022989"/>
    </source>
</evidence>
<feature type="transmembrane region" description="Helical" evidence="9">
    <location>
        <begin position="6"/>
        <end position="25"/>
    </location>
</feature>
<dbReference type="InterPro" id="IPR003416">
    <property type="entry name" value="MgtC/SapB/SrpB/YhiD_fam"/>
</dbReference>
<dbReference type="Pfam" id="PF02308">
    <property type="entry name" value="MgtC"/>
    <property type="match status" value="1"/>
</dbReference>
<feature type="transmembrane region" description="Helical" evidence="9">
    <location>
        <begin position="37"/>
        <end position="54"/>
    </location>
</feature>
<dbReference type="InterPro" id="IPR049177">
    <property type="entry name" value="MgtC_SapB_SrpB_YhiD_N"/>
</dbReference>
<dbReference type="Gene3D" id="3.30.70.260">
    <property type="match status" value="1"/>
</dbReference>
<dbReference type="Pfam" id="PF21770">
    <property type="entry name" value="MgtC_SapB_C"/>
    <property type="match status" value="1"/>
</dbReference>
<comment type="similarity">
    <text evidence="2 9">Belongs to the MgtC/SapB family.</text>
</comment>
<feature type="transmembrane region" description="Helical" evidence="9">
    <location>
        <begin position="95"/>
        <end position="124"/>
    </location>
</feature>
<evidence type="ECO:0000313" key="13">
    <source>
        <dbReference type="Proteomes" id="UP000252893"/>
    </source>
</evidence>
<keyword evidence="5 9" id="KW-0812">Transmembrane</keyword>
<dbReference type="Proteomes" id="UP000252893">
    <property type="component" value="Unassembled WGS sequence"/>
</dbReference>
<evidence type="ECO:0000256" key="4">
    <source>
        <dbReference type="ARBA" id="ARBA00022475"/>
    </source>
</evidence>
<gene>
    <name evidence="12" type="ORF">DFR47_102287</name>
</gene>
<evidence type="ECO:0000259" key="10">
    <source>
        <dbReference type="Pfam" id="PF02308"/>
    </source>
</evidence>
<proteinExistence type="inferred from homology"/>
<feature type="transmembrane region" description="Helical" evidence="9">
    <location>
        <begin position="66"/>
        <end position="83"/>
    </location>
</feature>
<dbReference type="GO" id="GO:0005886">
    <property type="term" value="C:plasma membrane"/>
    <property type="evidence" value="ECO:0007669"/>
    <property type="project" value="UniProtKB-SubCell"/>
</dbReference>
<dbReference type="OrthoDB" id="9811198at2"/>
<protein>
    <recommendedName>
        <fullName evidence="3 9">Protein MgtC</fullName>
    </recommendedName>
</protein>
<comment type="subcellular location">
    <subcellularLocation>
        <location evidence="9">Cell inner membrane</location>
        <topology evidence="9">Multi-pass membrane protein</topology>
    </subcellularLocation>
    <subcellularLocation>
        <location evidence="1">Cell membrane</location>
        <topology evidence="1">Multi-pass membrane protein</topology>
    </subcellularLocation>
</comment>
<feature type="domain" description="MgtC/SapB/SrpB/YhiD N-terminal" evidence="10">
    <location>
        <begin position="14"/>
        <end position="134"/>
    </location>
</feature>
<comment type="caution">
    <text evidence="12">The sequence shown here is derived from an EMBL/GenBank/DDBJ whole genome shotgun (WGS) entry which is preliminary data.</text>
</comment>
<evidence type="ECO:0000256" key="5">
    <source>
        <dbReference type="ARBA" id="ARBA00022692"/>
    </source>
</evidence>
<evidence type="ECO:0000256" key="7">
    <source>
        <dbReference type="ARBA" id="ARBA00023136"/>
    </source>
</evidence>
<evidence type="ECO:0000256" key="3">
    <source>
        <dbReference type="ARBA" id="ARBA00013833"/>
    </source>
</evidence>
<accession>A0A366E580</accession>
<evidence type="ECO:0000259" key="11">
    <source>
        <dbReference type="Pfam" id="PF21770"/>
    </source>
</evidence>
<keyword evidence="7 9" id="KW-0472">Membrane</keyword>
<dbReference type="PANTHER" id="PTHR33778">
    <property type="entry name" value="PROTEIN MGTC"/>
    <property type="match status" value="1"/>
</dbReference>
<feature type="domain" description="MgtC-like C-terminal" evidence="11">
    <location>
        <begin position="151"/>
        <end position="227"/>
    </location>
</feature>
<comment type="function">
    <text evidence="8 9">Virulence factor required for growth in low Mg(2+) medium and for intramacrophage survival. May be involved in regulating membrane potential by activating Na(+)/K(+)-ATPase.</text>
</comment>
<organism evidence="12 13">
    <name type="scientific">Pseudochrobactrum asaccharolyticum</name>
    <dbReference type="NCBI Taxonomy" id="354351"/>
    <lineage>
        <taxon>Bacteria</taxon>
        <taxon>Pseudomonadati</taxon>
        <taxon>Pseudomonadota</taxon>
        <taxon>Alphaproteobacteria</taxon>
        <taxon>Hyphomicrobiales</taxon>
        <taxon>Brucellaceae</taxon>
        <taxon>Pseudochrobactrum</taxon>
    </lineage>
</organism>
<reference evidence="12 13" key="1">
    <citation type="submission" date="2018-06" db="EMBL/GenBank/DDBJ databases">
        <title>Genomic Encyclopedia of Type Strains, Phase IV (KMG-IV): sequencing the most valuable type-strain genomes for metagenomic binning, comparative biology and taxonomic classification.</title>
        <authorList>
            <person name="Goeker M."/>
        </authorList>
    </citation>
    <scope>NUCLEOTIDE SEQUENCE [LARGE SCALE GENOMIC DNA]</scope>
    <source>
        <strain evidence="12 13">DSM 25619</strain>
    </source>
</reference>
<keyword evidence="4" id="KW-1003">Cell membrane</keyword>
<name>A0A366E580_9HYPH</name>
<dbReference type="PRINTS" id="PR01837">
    <property type="entry name" value="MGTCSAPBPROT"/>
</dbReference>
<dbReference type="InterPro" id="IPR048640">
    <property type="entry name" value="MgtC-like_C"/>
</dbReference>
<dbReference type="PANTHER" id="PTHR33778:SF3">
    <property type="entry name" value="PROTEIN MGTC"/>
    <property type="match status" value="1"/>
</dbReference>
<keyword evidence="6 9" id="KW-1133">Transmembrane helix</keyword>
<evidence type="ECO:0000256" key="1">
    <source>
        <dbReference type="ARBA" id="ARBA00004651"/>
    </source>
</evidence>
<sequence>MVSVESLLHTFTALAAAFVLGGIIGFERQWRQRLAGLRTNTLVAVGAATFVLFASLVDGDTSPTRVAAQIVSGIGFLGAGIIFKEGFNVRGLNTAATLWCSAAVGVMCGAGFYLHAAIATLFIISVNLFLRPLVHLIDRQPASGSEFDSRYAVSIVCMGDAEAHVRSLLLRDLGTVLHIQDLESTNIEDSNRVEVNALFRADNNQDPLLEQIIGRLSLEPLVTSVRWRYVTSDDGDKDY</sequence>
<evidence type="ECO:0000256" key="8">
    <source>
        <dbReference type="ARBA" id="ARBA00025369"/>
    </source>
</evidence>
<evidence type="ECO:0000313" key="12">
    <source>
        <dbReference type="EMBL" id="RBO97503.1"/>
    </source>
</evidence>
<dbReference type="EMBL" id="QNRH01000002">
    <property type="protein sequence ID" value="RBO97503.1"/>
    <property type="molecule type" value="Genomic_DNA"/>
</dbReference>
<keyword evidence="13" id="KW-1185">Reference proteome</keyword>
<evidence type="ECO:0000256" key="2">
    <source>
        <dbReference type="ARBA" id="ARBA00009298"/>
    </source>
</evidence>